<dbReference type="Pfam" id="PF00858">
    <property type="entry name" value="ASC"/>
    <property type="match status" value="1"/>
</dbReference>
<dbReference type="GO" id="GO:0005886">
    <property type="term" value="C:plasma membrane"/>
    <property type="evidence" value="ECO:0007669"/>
    <property type="project" value="TreeGrafter"/>
</dbReference>
<evidence type="ECO:0000256" key="1">
    <source>
        <dbReference type="ARBA" id="ARBA00004141"/>
    </source>
</evidence>
<accession>A0A6L2PW62</accession>
<evidence type="ECO:0008006" key="16">
    <source>
        <dbReference type="Google" id="ProtNLM"/>
    </source>
</evidence>
<dbReference type="PANTHER" id="PTHR11690">
    <property type="entry name" value="AMILORIDE-SENSITIVE SODIUM CHANNEL-RELATED"/>
    <property type="match status" value="1"/>
</dbReference>
<keyword evidence="10 12" id="KW-0739">Sodium transport</keyword>
<keyword evidence="3 12" id="KW-0813">Transport</keyword>
<evidence type="ECO:0000256" key="7">
    <source>
        <dbReference type="ARBA" id="ARBA00023053"/>
    </source>
</evidence>
<organism evidence="14 15">
    <name type="scientific">Coptotermes formosanus</name>
    <name type="common">Formosan subterranean termite</name>
    <dbReference type="NCBI Taxonomy" id="36987"/>
    <lineage>
        <taxon>Eukaryota</taxon>
        <taxon>Metazoa</taxon>
        <taxon>Ecdysozoa</taxon>
        <taxon>Arthropoda</taxon>
        <taxon>Hexapoda</taxon>
        <taxon>Insecta</taxon>
        <taxon>Pterygota</taxon>
        <taxon>Neoptera</taxon>
        <taxon>Polyneoptera</taxon>
        <taxon>Dictyoptera</taxon>
        <taxon>Blattodea</taxon>
        <taxon>Blattoidea</taxon>
        <taxon>Termitoidae</taxon>
        <taxon>Rhinotermitidae</taxon>
        <taxon>Coptotermes</taxon>
    </lineage>
</organism>
<evidence type="ECO:0000256" key="5">
    <source>
        <dbReference type="ARBA" id="ARBA00022692"/>
    </source>
</evidence>
<dbReference type="PANTHER" id="PTHR11690:SF247">
    <property type="entry name" value="PICKPOCKET 23, ISOFORM C"/>
    <property type="match status" value="1"/>
</dbReference>
<protein>
    <recommendedName>
        <fullName evidence="16">Pickpocket protein 19</fullName>
    </recommendedName>
</protein>
<evidence type="ECO:0000256" key="2">
    <source>
        <dbReference type="ARBA" id="ARBA00007193"/>
    </source>
</evidence>
<dbReference type="Gene3D" id="2.60.470.10">
    <property type="entry name" value="Acid-sensing ion channels like domains"/>
    <property type="match status" value="1"/>
</dbReference>
<keyword evidence="5 12" id="KW-0812">Transmembrane</keyword>
<dbReference type="Proteomes" id="UP000502823">
    <property type="component" value="Unassembled WGS sequence"/>
</dbReference>
<evidence type="ECO:0000256" key="13">
    <source>
        <dbReference type="SAM" id="Phobius"/>
    </source>
</evidence>
<feature type="transmembrane region" description="Helical" evidence="13">
    <location>
        <begin position="505"/>
        <end position="531"/>
    </location>
</feature>
<dbReference type="AlphaFoldDB" id="A0A6L2PW62"/>
<reference evidence="15" key="1">
    <citation type="submission" date="2020-01" db="EMBL/GenBank/DDBJ databases">
        <title>Draft genome sequence of the Termite Coptotermes fromosanus.</title>
        <authorList>
            <person name="Itakura S."/>
            <person name="Yosikawa Y."/>
            <person name="Umezawa K."/>
        </authorList>
    </citation>
    <scope>NUCLEOTIDE SEQUENCE [LARGE SCALE GENOMIC DNA]</scope>
</reference>
<evidence type="ECO:0000256" key="10">
    <source>
        <dbReference type="ARBA" id="ARBA00023201"/>
    </source>
</evidence>
<dbReference type="InterPro" id="IPR001873">
    <property type="entry name" value="ENaC"/>
</dbReference>
<dbReference type="PRINTS" id="PR01078">
    <property type="entry name" value="AMINACHANNEL"/>
</dbReference>
<evidence type="ECO:0000256" key="11">
    <source>
        <dbReference type="ARBA" id="ARBA00023303"/>
    </source>
</evidence>
<sequence>MKSYVPQKRRPLFGHQETSRTSFNHVSSRSNFESPQQIPKQQQSSVIVRGFIFDYCQNTSLHGMKYIAERNRRWYERVLWSLLCTIAASGTMYLSAISWQRFANSPTVSVIETTNFPISNIPFPSVTVCDANRVHWKKAMKFQERYLPGASNETIKTFHKFLKGMAQVEFGDFDLVGKYFSNNSFVNTPELAKVNVSQLMLAVMPKCKELMVLNDCWWRNEFRNCCDVFELQRTEYGYCYSFNSEVSEVSTGVRKWFDASAYYLRPPQYAIGVDGEEEFRPRRTNSYGAWGGLRFTLTTTDDSPPFPYIQPGIILIVNNPYNYPEDGRLIPAGQSVWVNIDSQVTYTVERVRKLRTEERECLYQDEGNNMNLGGYMFHNCISQCHLMYTIQYCNCVPYFFYSYLGNATSCDMAGYMCLANYNSVFNYQKPQENNAFFTDTIEGMKCACMPDCSFSKYTTATSMSPLVEGNGTEEEQSRNIFMEIHFENAAVVRYRTDISYSWLDLLVAFGSIAGLCLGFSLLSGAELFYYLTIGLYRHYRLIYQRRPPKHEHTLSNKKSFFVIEQHRNDIVRTGHGCPHYVVHGDSAGS</sequence>
<evidence type="ECO:0000256" key="9">
    <source>
        <dbReference type="ARBA" id="ARBA00023136"/>
    </source>
</evidence>
<dbReference type="InParanoid" id="A0A6L2PW62"/>
<name>A0A6L2PW62_COPFO</name>
<keyword evidence="8 12" id="KW-0406">Ion transport</keyword>
<comment type="subcellular location">
    <subcellularLocation>
        <location evidence="1">Membrane</location>
        <topology evidence="1">Multi-pass membrane protein</topology>
    </subcellularLocation>
</comment>
<keyword evidence="7" id="KW-0915">Sodium</keyword>
<keyword evidence="15" id="KW-1185">Reference proteome</keyword>
<gene>
    <name evidence="14" type="ORF">Cfor_03102</name>
</gene>
<dbReference type="Gene3D" id="1.10.287.770">
    <property type="entry name" value="YojJ-like"/>
    <property type="match status" value="1"/>
</dbReference>
<evidence type="ECO:0000256" key="4">
    <source>
        <dbReference type="ARBA" id="ARBA00022461"/>
    </source>
</evidence>
<dbReference type="OrthoDB" id="5874059at2759"/>
<keyword evidence="9 13" id="KW-0472">Membrane</keyword>
<keyword evidence="11 12" id="KW-0407">Ion channel</keyword>
<evidence type="ECO:0000256" key="6">
    <source>
        <dbReference type="ARBA" id="ARBA00022989"/>
    </source>
</evidence>
<keyword evidence="6 13" id="KW-1133">Transmembrane helix</keyword>
<dbReference type="GO" id="GO:0015280">
    <property type="term" value="F:ligand-gated sodium channel activity"/>
    <property type="evidence" value="ECO:0007669"/>
    <property type="project" value="TreeGrafter"/>
</dbReference>
<keyword evidence="4 12" id="KW-0894">Sodium channel</keyword>
<feature type="transmembrane region" description="Helical" evidence="13">
    <location>
        <begin position="78"/>
        <end position="99"/>
    </location>
</feature>
<evidence type="ECO:0000256" key="3">
    <source>
        <dbReference type="ARBA" id="ARBA00022448"/>
    </source>
</evidence>
<evidence type="ECO:0000313" key="15">
    <source>
        <dbReference type="Proteomes" id="UP000502823"/>
    </source>
</evidence>
<evidence type="ECO:0000313" key="14">
    <source>
        <dbReference type="EMBL" id="GFG34705.1"/>
    </source>
</evidence>
<comment type="similarity">
    <text evidence="2 12">Belongs to the amiloride-sensitive sodium channel (TC 1.A.6) family.</text>
</comment>
<proteinExistence type="inferred from homology"/>
<comment type="caution">
    <text evidence="14">The sequence shown here is derived from an EMBL/GenBank/DDBJ whole genome shotgun (WGS) entry which is preliminary data.</text>
</comment>
<dbReference type="EMBL" id="BLKM01000501">
    <property type="protein sequence ID" value="GFG34705.1"/>
    <property type="molecule type" value="Genomic_DNA"/>
</dbReference>
<evidence type="ECO:0000256" key="8">
    <source>
        <dbReference type="ARBA" id="ARBA00023065"/>
    </source>
</evidence>
<evidence type="ECO:0000256" key="12">
    <source>
        <dbReference type="RuleBase" id="RU000679"/>
    </source>
</evidence>
<dbReference type="FunCoup" id="A0A6L2PW62">
    <property type="interactions" value="5"/>
</dbReference>